<protein>
    <submittedName>
        <fullName evidence="3">Transposase</fullName>
    </submittedName>
</protein>
<dbReference type="RefSeq" id="WP_218151926.1">
    <property type="nucleotide sequence ID" value="NZ_FOUB01000001.1"/>
</dbReference>
<accession>A0A1I4IPG3</accession>
<dbReference type="Proteomes" id="UP000183287">
    <property type="component" value="Unassembled WGS sequence"/>
</dbReference>
<evidence type="ECO:0000259" key="2">
    <source>
        <dbReference type="Pfam" id="PF01710"/>
    </source>
</evidence>
<feature type="domain" description="Transposase Synechocystis PCC 6803" evidence="2">
    <location>
        <begin position="1"/>
        <end position="83"/>
    </location>
</feature>
<evidence type="ECO:0000313" key="4">
    <source>
        <dbReference type="Proteomes" id="UP000183287"/>
    </source>
</evidence>
<feature type="region of interest" description="Disordered" evidence="1">
    <location>
        <begin position="65"/>
        <end position="84"/>
    </location>
</feature>
<gene>
    <name evidence="3" type="ORF">SAMN05421863_10015</name>
</gene>
<dbReference type="Pfam" id="PF01710">
    <property type="entry name" value="HTH_Tnp_IS630"/>
    <property type="match status" value="1"/>
</dbReference>
<feature type="compositionally biased region" description="Polar residues" evidence="1">
    <location>
        <begin position="40"/>
        <end position="53"/>
    </location>
</feature>
<sequence>MTYSISFRRKVLSVREKENLSIAQVAKSFLRRDSQCDALDQNSRPRTTRNKPSTKIDMGILAQDVKNHPHAHQYERAKQLGVST</sequence>
<dbReference type="AlphaFoldDB" id="A0A1I4IPG3"/>
<name>A0A1I4IPG3_9PROT</name>
<evidence type="ECO:0000256" key="1">
    <source>
        <dbReference type="SAM" id="MobiDB-lite"/>
    </source>
</evidence>
<dbReference type="InterPro" id="IPR002622">
    <property type="entry name" value="Transposase_14"/>
</dbReference>
<evidence type="ECO:0000313" key="3">
    <source>
        <dbReference type="EMBL" id="SFL56165.1"/>
    </source>
</evidence>
<dbReference type="EMBL" id="FOUB01000001">
    <property type="protein sequence ID" value="SFL56165.1"/>
    <property type="molecule type" value="Genomic_DNA"/>
</dbReference>
<feature type="region of interest" description="Disordered" evidence="1">
    <location>
        <begin position="36"/>
        <end position="56"/>
    </location>
</feature>
<proteinExistence type="predicted"/>
<keyword evidence="4" id="KW-1185">Reference proteome</keyword>
<reference evidence="4" key="1">
    <citation type="submission" date="2016-10" db="EMBL/GenBank/DDBJ databases">
        <authorList>
            <person name="Varghese N."/>
            <person name="Submissions S."/>
        </authorList>
    </citation>
    <scope>NUCLEOTIDE SEQUENCE [LARGE SCALE GENOMIC DNA]</scope>
    <source>
        <strain evidence="4">Nm44</strain>
    </source>
</reference>
<organism evidence="3 4">
    <name type="scientific">Nitrosomonas communis</name>
    <dbReference type="NCBI Taxonomy" id="44574"/>
    <lineage>
        <taxon>Bacteria</taxon>
        <taxon>Pseudomonadati</taxon>
        <taxon>Pseudomonadota</taxon>
        <taxon>Betaproteobacteria</taxon>
        <taxon>Nitrosomonadales</taxon>
        <taxon>Nitrosomonadaceae</taxon>
        <taxon>Nitrosomonas</taxon>
    </lineage>
</organism>